<dbReference type="eggNOG" id="COG1427">
    <property type="taxonomic scope" value="Bacteria"/>
</dbReference>
<dbReference type="Gene3D" id="3.40.190.10">
    <property type="entry name" value="Periplasmic binding protein-like II"/>
    <property type="match status" value="2"/>
</dbReference>
<keyword evidence="6" id="KW-1185">Reference proteome</keyword>
<gene>
    <name evidence="4" type="primary">mqnA</name>
    <name evidence="5" type="ORF">MITSMUL_04298</name>
</gene>
<dbReference type="SUPFAM" id="SSF53850">
    <property type="entry name" value="Periplasmic binding protein-like II"/>
    <property type="match status" value="1"/>
</dbReference>
<comment type="caution">
    <text evidence="5">The sequence shown here is derived from an EMBL/GenBank/DDBJ whole genome shotgun (WGS) entry which is preliminary data.</text>
</comment>
<dbReference type="EMBL" id="ABWK02000012">
    <property type="protein sequence ID" value="EEX69227.1"/>
    <property type="molecule type" value="Genomic_DNA"/>
</dbReference>
<dbReference type="CDD" id="cd13634">
    <property type="entry name" value="PBP2_Sco4506"/>
    <property type="match status" value="1"/>
</dbReference>
<dbReference type="GO" id="GO:0016836">
    <property type="term" value="F:hydro-lyase activity"/>
    <property type="evidence" value="ECO:0007669"/>
    <property type="project" value="UniProtKB-UniRule"/>
</dbReference>
<accession>C9KM63</accession>
<comment type="catalytic activity">
    <reaction evidence="4">
        <text>chorismate = 3-[(1-carboxyvinyl)-oxy]benzoate + H2O</text>
        <dbReference type="Rhea" id="RHEA:40051"/>
        <dbReference type="ChEBI" id="CHEBI:15377"/>
        <dbReference type="ChEBI" id="CHEBI:29748"/>
        <dbReference type="ChEBI" id="CHEBI:76981"/>
        <dbReference type="EC" id="4.2.1.151"/>
    </reaction>
</comment>
<protein>
    <recommendedName>
        <fullName evidence="4">Chorismate dehydratase</fullName>
        <ecNumber evidence="4">4.2.1.151</ecNumber>
    </recommendedName>
    <alternativeName>
        <fullName evidence="4">Menaquinone biosynthetic enzyme MqnA</fullName>
    </alternativeName>
</protein>
<dbReference type="UniPathway" id="UPA00079"/>
<comment type="similarity">
    <text evidence="4">Belongs to the MqnA/MqnD family. MqnA subfamily.</text>
</comment>
<name>C9KM63_9FIRM</name>
<dbReference type="InterPro" id="IPR030868">
    <property type="entry name" value="MqnA"/>
</dbReference>
<dbReference type="InterPro" id="IPR003773">
    <property type="entry name" value="Menaquinone_biosynth"/>
</dbReference>
<comment type="function">
    <text evidence="4">Catalyzes the dehydration of chorismate into 3-[(1-carboxyvinyl)oxy]benzoate, a step in the biosynthesis of menaquinone (MK, vitamin K2).</text>
</comment>
<dbReference type="GO" id="GO:0009234">
    <property type="term" value="P:menaquinone biosynthetic process"/>
    <property type="evidence" value="ECO:0007669"/>
    <property type="project" value="UniProtKB-UniRule"/>
</dbReference>
<dbReference type="PANTHER" id="PTHR37690">
    <property type="entry name" value="CHORISMATE DEHYDRATASE"/>
    <property type="match status" value="1"/>
</dbReference>
<sequence>MKEITNRKRGIFMTCPKVGHINFLNVLPLTWSYAHGAADGLQIARGVPAELNSDIINHRLDVSNVSSIIYARHSEELVVLPDVCVSTDGDVESILLASRKPIESLKDDKIILTAKSATSHCLLKIILRLAYGAIPNYYVRHITPEDPIPEDATASLLIGDDALWLYHHPREGFYYYDLGLEWKKMTGKKMVYALWVASRRFAESQPEALQLVYDRIRHAFKTAELHKDAAIREILPQKPAFTYEQLEEYLGPIIRWDLTDEYLDGLRTFYKLAHEMNLIDHVPEIEFAAVRRS</sequence>
<dbReference type="HAMAP" id="MF_00995">
    <property type="entry name" value="MqnA"/>
    <property type="match status" value="1"/>
</dbReference>
<organism evidence="5 6">
    <name type="scientific">Mitsuokella multacida DSM 20544</name>
    <dbReference type="NCBI Taxonomy" id="500635"/>
    <lineage>
        <taxon>Bacteria</taxon>
        <taxon>Bacillati</taxon>
        <taxon>Bacillota</taxon>
        <taxon>Negativicutes</taxon>
        <taxon>Selenomonadales</taxon>
        <taxon>Selenomonadaceae</taxon>
        <taxon>Mitsuokella</taxon>
    </lineage>
</organism>
<dbReference type="Proteomes" id="UP000003671">
    <property type="component" value="Unassembled WGS sequence"/>
</dbReference>
<keyword evidence="3 4" id="KW-0456">Lyase</keyword>
<evidence type="ECO:0000256" key="4">
    <source>
        <dbReference type="HAMAP-Rule" id="MF_00995"/>
    </source>
</evidence>
<dbReference type="PATRIC" id="fig|500635.8.peg.638"/>
<proteinExistence type="inferred from homology"/>
<evidence type="ECO:0000256" key="3">
    <source>
        <dbReference type="ARBA" id="ARBA00023239"/>
    </source>
</evidence>
<dbReference type="AlphaFoldDB" id="C9KM63"/>
<reference evidence="5" key="1">
    <citation type="submission" date="2009-09" db="EMBL/GenBank/DDBJ databases">
        <authorList>
            <person name="Weinstock G."/>
            <person name="Sodergren E."/>
            <person name="Clifton S."/>
            <person name="Fulton L."/>
            <person name="Fulton B."/>
            <person name="Courtney L."/>
            <person name="Fronick C."/>
            <person name="Harrison M."/>
            <person name="Strong C."/>
            <person name="Farmer C."/>
            <person name="Delahaunty K."/>
            <person name="Markovic C."/>
            <person name="Hall O."/>
            <person name="Minx P."/>
            <person name="Tomlinson C."/>
            <person name="Mitreva M."/>
            <person name="Nelson J."/>
            <person name="Hou S."/>
            <person name="Wollam A."/>
            <person name="Pepin K.H."/>
            <person name="Johnson M."/>
            <person name="Bhonagiri V."/>
            <person name="Nash W.E."/>
            <person name="Warren W."/>
            <person name="Chinwalla A."/>
            <person name="Mardis E.R."/>
            <person name="Wilson R.K."/>
        </authorList>
    </citation>
    <scope>NUCLEOTIDE SEQUENCE [LARGE SCALE GENOMIC DNA]</scope>
    <source>
        <strain evidence="5">DSM 20544</strain>
    </source>
</reference>
<dbReference type="Pfam" id="PF02621">
    <property type="entry name" value="VitK2_biosynth"/>
    <property type="match status" value="1"/>
</dbReference>
<evidence type="ECO:0000313" key="6">
    <source>
        <dbReference type="Proteomes" id="UP000003671"/>
    </source>
</evidence>
<dbReference type="HOGENOM" id="CLU_059898_0_0_9"/>
<evidence type="ECO:0000256" key="2">
    <source>
        <dbReference type="ARBA" id="ARBA00022428"/>
    </source>
</evidence>
<dbReference type="STRING" id="500635.MITSMUL_04298"/>
<keyword evidence="2 4" id="KW-0474">Menaquinone biosynthesis</keyword>
<dbReference type="EC" id="4.2.1.151" evidence="4"/>
<evidence type="ECO:0000313" key="5">
    <source>
        <dbReference type="EMBL" id="EEX69227.1"/>
    </source>
</evidence>
<comment type="pathway">
    <text evidence="1 4">Quinol/quinone metabolism; menaquinone biosynthesis.</text>
</comment>
<evidence type="ECO:0000256" key="1">
    <source>
        <dbReference type="ARBA" id="ARBA00004863"/>
    </source>
</evidence>
<dbReference type="PANTHER" id="PTHR37690:SF1">
    <property type="entry name" value="CHORISMATE DEHYDRATASE"/>
    <property type="match status" value="1"/>
</dbReference>